<keyword evidence="3" id="KW-1185">Reference proteome</keyword>
<comment type="caution">
    <text evidence="2">The sequence shown here is derived from an EMBL/GenBank/DDBJ whole genome shotgun (WGS) entry which is preliminary data.</text>
</comment>
<dbReference type="RefSeq" id="XP_060436159.1">
    <property type="nucleotide sequence ID" value="XM_060578670.1"/>
</dbReference>
<accession>A0AAJ0B2C4</accession>
<reference evidence="2" key="1">
    <citation type="submission" date="2021-06" db="EMBL/GenBank/DDBJ databases">
        <title>Comparative genomics, transcriptomics and evolutionary studies reveal genomic signatures of adaptation to plant cell wall in hemibiotrophic fungi.</title>
        <authorList>
            <consortium name="DOE Joint Genome Institute"/>
            <person name="Baroncelli R."/>
            <person name="Diaz J.F."/>
            <person name="Benocci T."/>
            <person name="Peng M."/>
            <person name="Battaglia E."/>
            <person name="Haridas S."/>
            <person name="Andreopoulos W."/>
            <person name="Labutti K."/>
            <person name="Pangilinan J."/>
            <person name="Floch G.L."/>
            <person name="Makela M.R."/>
            <person name="Henrissat B."/>
            <person name="Grigoriev I.V."/>
            <person name="Crouch J.A."/>
            <person name="De Vries R.P."/>
            <person name="Sukno S.A."/>
            <person name="Thon M.R."/>
        </authorList>
    </citation>
    <scope>NUCLEOTIDE SEQUENCE</scope>
    <source>
        <strain evidence="2">CBS 193.32</strain>
    </source>
</reference>
<dbReference type="Proteomes" id="UP001224890">
    <property type="component" value="Unassembled WGS sequence"/>
</dbReference>
<name>A0AAJ0B2C4_9PEZI</name>
<organism evidence="2 3">
    <name type="scientific">Colletotrichum godetiae</name>
    <dbReference type="NCBI Taxonomy" id="1209918"/>
    <lineage>
        <taxon>Eukaryota</taxon>
        <taxon>Fungi</taxon>
        <taxon>Dikarya</taxon>
        <taxon>Ascomycota</taxon>
        <taxon>Pezizomycotina</taxon>
        <taxon>Sordariomycetes</taxon>
        <taxon>Hypocreomycetidae</taxon>
        <taxon>Glomerellales</taxon>
        <taxon>Glomerellaceae</taxon>
        <taxon>Colletotrichum</taxon>
        <taxon>Colletotrichum acutatum species complex</taxon>
    </lineage>
</organism>
<feature type="region of interest" description="Disordered" evidence="1">
    <location>
        <begin position="133"/>
        <end position="180"/>
    </location>
</feature>
<dbReference type="EMBL" id="JAHMHR010000002">
    <property type="protein sequence ID" value="KAK1700402.1"/>
    <property type="molecule type" value="Genomic_DNA"/>
</dbReference>
<proteinExistence type="predicted"/>
<sequence>MHVCTLPQSPVHIVGGQRRSAWYHGLPRWRPSKVISSRPATPLRQGLPVRSPKRSRHFESQTMARTTQNGGDQRLERFDRDKKLLEEKASLVEVSELEVKPLLDPDEYLFSSPTECLPQKRSLKTRFRIRRLLRSQRSPQSLESKAPEKDSPSSSRNKKQSSGTRKSRSEDASGNQRGSSMNSMAYHIAVGLAWSMPAPFDMMPTGYPTRLF</sequence>
<dbReference type="AlphaFoldDB" id="A0AAJ0B2C4"/>
<evidence type="ECO:0000313" key="3">
    <source>
        <dbReference type="Proteomes" id="UP001224890"/>
    </source>
</evidence>
<evidence type="ECO:0000313" key="2">
    <source>
        <dbReference type="EMBL" id="KAK1700402.1"/>
    </source>
</evidence>
<gene>
    <name evidence="2" type="ORF">BDP55DRAFT_722941</name>
</gene>
<dbReference type="GeneID" id="85463196"/>
<feature type="compositionally biased region" description="Low complexity" evidence="1">
    <location>
        <begin position="135"/>
        <end position="144"/>
    </location>
</feature>
<protein>
    <submittedName>
        <fullName evidence="2">Uncharacterized protein</fullName>
    </submittedName>
</protein>
<evidence type="ECO:0000256" key="1">
    <source>
        <dbReference type="SAM" id="MobiDB-lite"/>
    </source>
</evidence>